<proteinExistence type="inferred from homology"/>
<dbReference type="EMBL" id="CP038865">
    <property type="protein sequence ID" value="QCA29260.1"/>
    <property type="molecule type" value="Genomic_DNA"/>
</dbReference>
<reference evidence="9 11" key="1">
    <citation type="submission" date="2019-03" db="EMBL/GenBank/DDBJ databases">
        <title>Vagococcus sp. was isolated fron gut of Carduelis flavirostris.</title>
        <authorList>
            <person name="Ge Y."/>
        </authorList>
    </citation>
    <scope>NUCLEOTIDE SEQUENCE [LARGE SCALE GENOMIC DNA]</scope>
    <source>
        <strain evidence="9 11">CF-210</strain>
    </source>
</reference>
<evidence type="ECO:0000313" key="9">
    <source>
        <dbReference type="EMBL" id="TFZ43186.1"/>
    </source>
</evidence>
<keyword evidence="5 6" id="KW-0472">Membrane</keyword>
<evidence type="ECO:0000256" key="3">
    <source>
        <dbReference type="ARBA" id="ARBA00022692"/>
    </source>
</evidence>
<evidence type="ECO:0000313" key="11">
    <source>
        <dbReference type="Proteomes" id="UP000297725"/>
    </source>
</evidence>
<dbReference type="Proteomes" id="UP000296883">
    <property type="component" value="Chromosome"/>
</dbReference>
<organism evidence="9 11">
    <name type="scientific">Vagococcus xieshaowenii</name>
    <dbReference type="NCBI Taxonomy" id="2562451"/>
    <lineage>
        <taxon>Bacteria</taxon>
        <taxon>Bacillati</taxon>
        <taxon>Bacillota</taxon>
        <taxon>Bacilli</taxon>
        <taxon>Lactobacillales</taxon>
        <taxon>Enterococcaceae</taxon>
        <taxon>Vagococcus</taxon>
    </lineage>
</organism>
<evidence type="ECO:0000256" key="5">
    <source>
        <dbReference type="ARBA" id="ARBA00023136"/>
    </source>
</evidence>
<dbReference type="PANTHER" id="PTHR38459">
    <property type="entry name" value="PROPHAGE BACTOPRENOL-LINKED GLUCOSE TRANSLOCASE HOMOLOG"/>
    <property type="match status" value="1"/>
</dbReference>
<evidence type="ECO:0000313" key="10">
    <source>
        <dbReference type="Proteomes" id="UP000296883"/>
    </source>
</evidence>
<feature type="domain" description="GtrA/DPMS transmembrane" evidence="7">
    <location>
        <begin position="12"/>
        <end position="128"/>
    </location>
</feature>
<evidence type="ECO:0000256" key="6">
    <source>
        <dbReference type="SAM" id="Phobius"/>
    </source>
</evidence>
<evidence type="ECO:0000256" key="2">
    <source>
        <dbReference type="ARBA" id="ARBA00009399"/>
    </source>
</evidence>
<comment type="similarity">
    <text evidence="2">Belongs to the GtrA family.</text>
</comment>
<feature type="transmembrane region" description="Helical" evidence="6">
    <location>
        <begin position="36"/>
        <end position="56"/>
    </location>
</feature>
<dbReference type="Pfam" id="PF04138">
    <property type="entry name" value="GtrA_DPMS_TM"/>
    <property type="match status" value="1"/>
</dbReference>
<keyword evidence="3 6" id="KW-0812">Transmembrane</keyword>
<keyword evidence="4 6" id="KW-1133">Transmembrane helix</keyword>
<dbReference type="Proteomes" id="UP000297725">
    <property type="component" value="Unassembled WGS sequence"/>
</dbReference>
<dbReference type="InterPro" id="IPR007267">
    <property type="entry name" value="GtrA_DPMS_TM"/>
</dbReference>
<dbReference type="PANTHER" id="PTHR38459:SF5">
    <property type="entry name" value="CELL WALL TEICHOIC ACID GLYCOSYLATION PROTEIN GTCA"/>
    <property type="match status" value="1"/>
</dbReference>
<dbReference type="InterPro" id="IPR051401">
    <property type="entry name" value="GtrA_CellWall_Glycosyl"/>
</dbReference>
<keyword evidence="10" id="KW-1185">Reference proteome</keyword>
<gene>
    <name evidence="9" type="ORF">E4031_00740</name>
    <name evidence="8" type="ORF">E4Z98_07985</name>
</gene>
<evidence type="ECO:0000259" key="7">
    <source>
        <dbReference type="Pfam" id="PF04138"/>
    </source>
</evidence>
<accession>A0AAJ5EFU3</accession>
<sequence>MIKKLWAIEAIRYIVIGAMTTGVNFVSYFASREILGINMTLSILISWVLSVLFAFFTNKYFVFNSTKVSKESFIREIILFFSARVSSLGLEYLLMFLFVSQLGMVELLAKILTQFGILLANYFFSKWIFK</sequence>
<dbReference type="EMBL" id="SRHU01000004">
    <property type="protein sequence ID" value="TFZ43186.1"/>
    <property type="molecule type" value="Genomic_DNA"/>
</dbReference>
<name>A0AAJ5EFU3_9ENTE</name>
<dbReference type="GO" id="GO:0000271">
    <property type="term" value="P:polysaccharide biosynthetic process"/>
    <property type="evidence" value="ECO:0007669"/>
    <property type="project" value="InterPro"/>
</dbReference>
<feature type="transmembrane region" description="Helical" evidence="6">
    <location>
        <begin position="12"/>
        <end position="30"/>
    </location>
</feature>
<comment type="subcellular location">
    <subcellularLocation>
        <location evidence="1">Membrane</location>
        <topology evidence="1">Multi-pass membrane protein</topology>
    </subcellularLocation>
</comment>
<evidence type="ECO:0000256" key="1">
    <source>
        <dbReference type="ARBA" id="ARBA00004141"/>
    </source>
</evidence>
<reference evidence="8 10" key="2">
    <citation type="journal article" date="2020" name="Int. J. Syst. Evol. Microbiol.">
        <title>Vagococcus xieshaowenii sp. nov., isolated from snow finch (Montifringilla taczanowskii) cloacal content.</title>
        <authorList>
            <person name="Ge Y."/>
            <person name="Yang J."/>
            <person name="Lai X.H."/>
            <person name="Zhang G."/>
            <person name="Jin D."/>
            <person name="Lu S."/>
            <person name="Wang B."/>
            <person name="Huang Y."/>
            <person name="Huang Y."/>
            <person name="Ren Z."/>
            <person name="Zhang X."/>
            <person name="Xu J."/>
        </authorList>
    </citation>
    <scope>NUCLEOTIDE SEQUENCE [LARGE SCALE GENOMIC DNA]</scope>
    <source>
        <strain evidence="8">Personal::cf-49</strain>
        <strain evidence="10">personal::cf-49</strain>
    </source>
</reference>
<evidence type="ECO:0000256" key="4">
    <source>
        <dbReference type="ARBA" id="ARBA00022989"/>
    </source>
</evidence>
<dbReference type="GO" id="GO:0005886">
    <property type="term" value="C:plasma membrane"/>
    <property type="evidence" value="ECO:0007669"/>
    <property type="project" value="TreeGrafter"/>
</dbReference>
<dbReference type="AlphaFoldDB" id="A0AAJ5EFU3"/>
<feature type="transmembrane region" description="Helical" evidence="6">
    <location>
        <begin position="77"/>
        <end position="99"/>
    </location>
</feature>
<dbReference type="RefSeq" id="WP_135253415.1">
    <property type="nucleotide sequence ID" value="NZ_CP038865.1"/>
</dbReference>
<evidence type="ECO:0000313" key="8">
    <source>
        <dbReference type="EMBL" id="QCA29260.1"/>
    </source>
</evidence>
<feature type="transmembrane region" description="Helical" evidence="6">
    <location>
        <begin position="111"/>
        <end position="129"/>
    </location>
</feature>
<protein>
    <submittedName>
        <fullName evidence="9">GtrA family protein</fullName>
    </submittedName>
</protein>